<dbReference type="PANTHER" id="PTHR30055:SF224">
    <property type="entry name" value="TRANSCRIPTIONAL REGULATOR TETR FAMILY"/>
    <property type="match status" value="1"/>
</dbReference>
<dbReference type="Gene3D" id="1.10.10.60">
    <property type="entry name" value="Homeodomain-like"/>
    <property type="match status" value="1"/>
</dbReference>
<evidence type="ECO:0000313" key="7">
    <source>
        <dbReference type="Proteomes" id="UP000243053"/>
    </source>
</evidence>
<dbReference type="GO" id="GO:0000976">
    <property type="term" value="F:transcription cis-regulatory region binding"/>
    <property type="evidence" value="ECO:0007669"/>
    <property type="project" value="TreeGrafter"/>
</dbReference>
<evidence type="ECO:0000256" key="2">
    <source>
        <dbReference type="ARBA" id="ARBA00023125"/>
    </source>
</evidence>
<dbReference type="Pfam" id="PF14246">
    <property type="entry name" value="TetR_C_7"/>
    <property type="match status" value="1"/>
</dbReference>
<sequence>MEKALTLTEKKRLDILAAAQDEFKEKGFLGASMDSLAKRAEVSKRTVYNHFPSKEMLFHNIVELLCESFSQAVNIQYQQSKSLDEQLYIAAMSEIQLLASECFRDLNRITLAEFIRSPELASSTLEHLGQQKNGLHIWIDDAISDGKLKAVDSEYAAQQFLGIIKASAFWPQLLMNQAFPSPEQQQIIADDAVLMFLARYKV</sequence>
<dbReference type="SUPFAM" id="SSF48498">
    <property type="entry name" value="Tetracyclin repressor-like, C-terminal domain"/>
    <property type="match status" value="1"/>
</dbReference>
<evidence type="ECO:0000256" key="4">
    <source>
        <dbReference type="PROSITE-ProRule" id="PRU00335"/>
    </source>
</evidence>
<dbReference type="InterPro" id="IPR050109">
    <property type="entry name" value="HTH-type_TetR-like_transc_reg"/>
</dbReference>
<dbReference type="FunFam" id="1.10.10.60:FF:000141">
    <property type="entry name" value="TetR family transcriptional regulator"/>
    <property type="match status" value="1"/>
</dbReference>
<keyword evidence="1" id="KW-0805">Transcription regulation</keyword>
<dbReference type="InterPro" id="IPR009057">
    <property type="entry name" value="Homeodomain-like_sf"/>
</dbReference>
<evidence type="ECO:0000313" key="6">
    <source>
        <dbReference type="EMBL" id="OUR84675.1"/>
    </source>
</evidence>
<dbReference type="Pfam" id="PF00440">
    <property type="entry name" value="TetR_N"/>
    <property type="match status" value="1"/>
</dbReference>
<dbReference type="InterPro" id="IPR039536">
    <property type="entry name" value="TetR_C_Proteobacteria"/>
</dbReference>
<dbReference type="InterPro" id="IPR023772">
    <property type="entry name" value="DNA-bd_HTH_TetR-type_CS"/>
</dbReference>
<feature type="domain" description="HTH tetR-type" evidence="5">
    <location>
        <begin position="9"/>
        <end position="69"/>
    </location>
</feature>
<dbReference type="SUPFAM" id="SSF46689">
    <property type="entry name" value="Homeodomain-like"/>
    <property type="match status" value="1"/>
</dbReference>
<dbReference type="GO" id="GO:0003700">
    <property type="term" value="F:DNA-binding transcription factor activity"/>
    <property type="evidence" value="ECO:0007669"/>
    <property type="project" value="TreeGrafter"/>
</dbReference>
<proteinExistence type="predicted"/>
<keyword evidence="3" id="KW-0804">Transcription</keyword>
<evidence type="ECO:0000259" key="5">
    <source>
        <dbReference type="PROSITE" id="PS50977"/>
    </source>
</evidence>
<accession>A0A1Y5EV31</accession>
<reference evidence="7" key="1">
    <citation type="journal article" date="2017" name="Proc. Natl. Acad. Sci. U.S.A.">
        <title>Simulation of Deepwater Horizon oil plume reveals substrate specialization within a complex community of hydrocarbon degraders.</title>
        <authorList>
            <person name="Hu P."/>
            <person name="Dubinsky E.A."/>
            <person name="Probst A.J."/>
            <person name="Wang J."/>
            <person name="Sieber C.M.K."/>
            <person name="Tom L.M."/>
            <person name="Gardinali P."/>
            <person name="Banfield J.F."/>
            <person name="Atlas R.M."/>
            <person name="Andersen G.L."/>
        </authorList>
    </citation>
    <scope>NUCLEOTIDE SEQUENCE [LARGE SCALE GENOMIC DNA]</scope>
</reference>
<evidence type="ECO:0000256" key="3">
    <source>
        <dbReference type="ARBA" id="ARBA00023163"/>
    </source>
</evidence>
<dbReference type="PROSITE" id="PS50977">
    <property type="entry name" value="HTH_TETR_2"/>
    <property type="match status" value="1"/>
</dbReference>
<dbReference type="InterPro" id="IPR036271">
    <property type="entry name" value="Tet_transcr_reg_TetR-rel_C_sf"/>
</dbReference>
<dbReference type="Proteomes" id="UP000243053">
    <property type="component" value="Unassembled WGS sequence"/>
</dbReference>
<gene>
    <name evidence="6" type="ORF">A9Q75_01735</name>
</gene>
<dbReference type="InterPro" id="IPR001647">
    <property type="entry name" value="HTH_TetR"/>
</dbReference>
<evidence type="ECO:0000256" key="1">
    <source>
        <dbReference type="ARBA" id="ARBA00023015"/>
    </source>
</evidence>
<keyword evidence="2 4" id="KW-0238">DNA-binding</keyword>
<dbReference type="EMBL" id="MAAF01000011">
    <property type="protein sequence ID" value="OUR84675.1"/>
    <property type="molecule type" value="Genomic_DNA"/>
</dbReference>
<feature type="DNA-binding region" description="H-T-H motif" evidence="4">
    <location>
        <begin position="32"/>
        <end position="51"/>
    </location>
</feature>
<dbReference type="PANTHER" id="PTHR30055">
    <property type="entry name" value="HTH-TYPE TRANSCRIPTIONAL REGULATOR RUTR"/>
    <property type="match status" value="1"/>
</dbReference>
<protein>
    <recommendedName>
        <fullName evidence="5">HTH tetR-type domain-containing protein</fullName>
    </recommendedName>
</protein>
<organism evidence="6 7">
    <name type="scientific">Colwellia psychrerythraea</name>
    <name type="common">Vibrio psychroerythus</name>
    <dbReference type="NCBI Taxonomy" id="28229"/>
    <lineage>
        <taxon>Bacteria</taxon>
        <taxon>Pseudomonadati</taxon>
        <taxon>Pseudomonadota</taxon>
        <taxon>Gammaproteobacteria</taxon>
        <taxon>Alteromonadales</taxon>
        <taxon>Colwelliaceae</taxon>
        <taxon>Colwellia</taxon>
    </lineage>
</organism>
<dbReference type="PRINTS" id="PR00455">
    <property type="entry name" value="HTHTETR"/>
</dbReference>
<dbReference type="Gene3D" id="1.10.357.10">
    <property type="entry name" value="Tetracycline Repressor, domain 2"/>
    <property type="match status" value="1"/>
</dbReference>
<dbReference type="PROSITE" id="PS01081">
    <property type="entry name" value="HTH_TETR_1"/>
    <property type="match status" value="1"/>
</dbReference>
<name>A0A1Y5EV31_COLPS</name>
<dbReference type="AlphaFoldDB" id="A0A1Y5EV31"/>
<comment type="caution">
    <text evidence="6">The sequence shown here is derived from an EMBL/GenBank/DDBJ whole genome shotgun (WGS) entry which is preliminary data.</text>
</comment>